<name>A0A975HC46_9SPHN</name>
<dbReference type="GO" id="GO:0003677">
    <property type="term" value="F:DNA binding"/>
    <property type="evidence" value="ECO:0007669"/>
    <property type="project" value="InterPro"/>
</dbReference>
<reference evidence="2" key="2">
    <citation type="submission" date="2021-04" db="EMBL/GenBank/DDBJ databases">
        <title>Isolation and genomic analysis of the ibuprofen-degrading bacterium Sphingomonas strain MPO218.</title>
        <authorList>
            <person name="Aulestia M."/>
            <person name="Flores A."/>
            <person name="Mangas E.L."/>
            <person name="Perez-Pulido A.J."/>
            <person name="Santero E."/>
            <person name="Camacho E.M."/>
        </authorList>
    </citation>
    <scope>NUCLEOTIDE SEQUENCE</scope>
    <source>
        <strain evidence="2">MPO218</strain>
    </source>
</reference>
<reference evidence="2" key="1">
    <citation type="submission" date="2020-07" db="EMBL/GenBank/DDBJ databases">
        <authorList>
            <person name="Camacho E."/>
        </authorList>
    </citation>
    <scope>NUCLEOTIDE SEQUENCE</scope>
    <source>
        <strain evidence="2">MPO218</strain>
    </source>
</reference>
<evidence type="ECO:0000313" key="3">
    <source>
        <dbReference type="Proteomes" id="UP000664914"/>
    </source>
</evidence>
<evidence type="ECO:0000259" key="1">
    <source>
        <dbReference type="SMART" id="SM00421"/>
    </source>
</evidence>
<evidence type="ECO:0000313" key="2">
    <source>
        <dbReference type="EMBL" id="QTH19827.1"/>
    </source>
</evidence>
<dbReference type="EMBL" id="CP059319">
    <property type="protein sequence ID" value="QTH19827.1"/>
    <property type="molecule type" value="Genomic_DNA"/>
</dbReference>
<dbReference type="SUPFAM" id="SSF46894">
    <property type="entry name" value="C-terminal effector domain of the bipartite response regulators"/>
    <property type="match status" value="1"/>
</dbReference>
<dbReference type="InterPro" id="IPR036388">
    <property type="entry name" value="WH-like_DNA-bd_sf"/>
</dbReference>
<gene>
    <name evidence="2" type="ORF">HRJ34_15805</name>
</gene>
<feature type="domain" description="HTH luxR-type" evidence="1">
    <location>
        <begin position="299"/>
        <end position="356"/>
    </location>
</feature>
<dbReference type="InterPro" id="IPR016032">
    <property type="entry name" value="Sig_transdc_resp-reg_C-effctor"/>
</dbReference>
<sequence length="364" mass="39745">MGGNMALTRTDEMELLTALHDGLHETPRWSSFLERLRRRTRADYASLIFSQGQAPIHRATQVHAGRDVRARAHELEELARLDPIPYERLRPGRVYAPEELIDPTDPRHDRFRREYLHRIGIGHGRFMRVTEPGGTSAWAVLLRDKENFTASDGAVLAALQPHLSIALRNFAVLERERLRARVSEDVLRRAGLAWAVIGGDGAVQLASSAAGPLLTATGARISAGSVEAERRLARIAELFTEQPDAPPQIAPLDDDEDGALIALPIAEKPLTAPAMPAYAAVARLPRTLDNRHARLLAARHGLSASEAGLALALARGRSIAEAAATLRLSLETARNYSKKIYAKTGTRGQADLVRVVLDSVTLLA</sequence>
<dbReference type="GO" id="GO:0006355">
    <property type="term" value="P:regulation of DNA-templated transcription"/>
    <property type="evidence" value="ECO:0007669"/>
    <property type="project" value="InterPro"/>
</dbReference>
<protein>
    <submittedName>
        <fullName evidence="2">LuxR family transcriptional regulator</fullName>
    </submittedName>
</protein>
<dbReference type="Proteomes" id="UP000664914">
    <property type="component" value="Chromosome"/>
</dbReference>
<dbReference type="InterPro" id="IPR000792">
    <property type="entry name" value="Tscrpt_reg_LuxR_C"/>
</dbReference>
<organism evidence="2 3">
    <name type="scientific">Rhizorhabdus wittichii</name>
    <dbReference type="NCBI Taxonomy" id="160791"/>
    <lineage>
        <taxon>Bacteria</taxon>
        <taxon>Pseudomonadati</taxon>
        <taxon>Pseudomonadota</taxon>
        <taxon>Alphaproteobacteria</taxon>
        <taxon>Sphingomonadales</taxon>
        <taxon>Sphingomonadaceae</taxon>
        <taxon>Rhizorhabdus</taxon>
    </lineage>
</organism>
<accession>A0A975HC46</accession>
<dbReference type="SMART" id="SM00421">
    <property type="entry name" value="HTH_LUXR"/>
    <property type="match status" value="1"/>
</dbReference>
<dbReference type="Gene3D" id="1.10.10.10">
    <property type="entry name" value="Winged helix-like DNA-binding domain superfamily/Winged helix DNA-binding domain"/>
    <property type="match status" value="1"/>
</dbReference>
<dbReference type="AlphaFoldDB" id="A0A975HC46"/>
<proteinExistence type="predicted"/>